<evidence type="ECO:0000256" key="6">
    <source>
        <dbReference type="SAM" id="Phobius"/>
    </source>
</evidence>
<comment type="caution">
    <text evidence="8">The sequence shown here is derived from an EMBL/GenBank/DDBJ whole genome shotgun (WGS) entry which is preliminary data.</text>
</comment>
<feature type="transmembrane region" description="Helical" evidence="6">
    <location>
        <begin position="44"/>
        <end position="64"/>
    </location>
</feature>
<feature type="transmembrane region" description="Helical" evidence="6">
    <location>
        <begin position="524"/>
        <end position="541"/>
    </location>
</feature>
<dbReference type="GO" id="GO:0030420">
    <property type="term" value="P:establishment of competence for transformation"/>
    <property type="evidence" value="ECO:0007669"/>
    <property type="project" value="InterPro"/>
</dbReference>
<feature type="transmembrane region" description="Helical" evidence="6">
    <location>
        <begin position="546"/>
        <end position="562"/>
    </location>
</feature>
<dbReference type="Gene3D" id="3.60.15.10">
    <property type="entry name" value="Ribonuclease Z/Hydroxyacylglutathione hydrolase-like"/>
    <property type="match status" value="1"/>
</dbReference>
<feature type="transmembrane region" description="Helical" evidence="6">
    <location>
        <begin position="427"/>
        <end position="447"/>
    </location>
</feature>
<keyword evidence="9" id="KW-1185">Reference proteome</keyword>
<evidence type="ECO:0000256" key="3">
    <source>
        <dbReference type="ARBA" id="ARBA00022692"/>
    </source>
</evidence>
<dbReference type="SMART" id="SM00849">
    <property type="entry name" value="Lactamase_B"/>
    <property type="match status" value="1"/>
</dbReference>
<feature type="transmembrane region" description="Helical" evidence="6">
    <location>
        <begin position="459"/>
        <end position="483"/>
    </location>
</feature>
<dbReference type="PANTHER" id="PTHR30619:SF1">
    <property type="entry name" value="RECOMBINATION PROTEIN 2"/>
    <property type="match status" value="1"/>
</dbReference>
<dbReference type="InterPro" id="IPR052159">
    <property type="entry name" value="Competence_DNA_uptake"/>
</dbReference>
<dbReference type="NCBIfam" id="TIGR00361">
    <property type="entry name" value="ComEC_Rec2"/>
    <property type="match status" value="1"/>
</dbReference>
<dbReference type="CDD" id="cd07731">
    <property type="entry name" value="ComA-like_MBL-fold"/>
    <property type="match status" value="1"/>
</dbReference>
<feature type="transmembrane region" description="Helical" evidence="6">
    <location>
        <begin position="98"/>
        <end position="115"/>
    </location>
</feature>
<evidence type="ECO:0000313" key="9">
    <source>
        <dbReference type="Proteomes" id="UP000633619"/>
    </source>
</evidence>
<dbReference type="EMBL" id="JAECVW010000001">
    <property type="protein sequence ID" value="MBH8593988.1"/>
    <property type="molecule type" value="Genomic_DNA"/>
</dbReference>
<dbReference type="InterPro" id="IPR004477">
    <property type="entry name" value="ComEC_N"/>
</dbReference>
<sequence length="843" mass="94473">MNKFGRKQWGTHGESVRFLVEEPAKRESSENVEMNGNGRKEGRWALRRPFVVAGIAWGAGILLADRIGNHAALFLGMAVSFLLSGVCYDYLFREGRPVWIFLSALFLAAAHFSWVDGQNRSQIPATVEGEKMTAAGTIVSSPVVDGDVLRFDLKLARLQQKDRVINGNREKIRVFLSLQTEEEAEKAGQLRRYSRIRLPIRMEKPSPRSNPGEMDYRAYLYRQKIHWTGKGKGLHSLVMVKEAPPHPVGWVDAWRKKLAGQLEKMYDEPVSGYLRGLLLGERLEVDPEWERQYTRLGLIHLLSISGLHVTVLTGIVYYILKWIGLTREKAAWIVIGLLPVYAVLTGLGAPVVRAAVMAGLTMIALIFRKPGDSLSFLGSAFCLLLVWNPYQLFEAGFQLSFLLTAGLIVWTEPVSGLLTWLPSPLRYPVAGNLIAEWLSFPLVIYHFHEYSFLSLPANLLFAPVVSFVVLPVSLLLLGLSWIWETGGMGAAGVMETGIRMMQGGMEWLSTWKAFCPAFPSPPKWWILLYYLFSAMALWSWLRRGKTVFLAASAAALGLLLWAEPGKEDVLARLAFLDVGQGDATVIETASGQTVLVDGGGHVRYDHHEAWRRRKHPFRAGEDVIVPYLKSQGIRKIDWLILTHGDQDHINGLMDVIRRFPVQKVVRNARLPANEEERQLMAELYRQKVPVYVAAAGRTWEIEEGTGLTFLHPDPVRTGGKGEATNEDSVVCLFSVHGIHVLFPGDIGTETEKRLLRRWRWPAVDILKVAHHGSGASTHETWLDVLKPKHAVISAGRYNTYGHPAPEVISRLKKRGISIWRTDQQGAVIFEIGKKGMTVSAVKE</sequence>
<feature type="transmembrane region" description="Helical" evidence="6">
    <location>
        <begin position="341"/>
        <end position="367"/>
    </location>
</feature>
<dbReference type="InterPro" id="IPR035681">
    <property type="entry name" value="ComA-like_MBL"/>
</dbReference>
<dbReference type="Pfam" id="PF00753">
    <property type="entry name" value="Lactamase_B"/>
    <property type="match status" value="1"/>
</dbReference>
<dbReference type="NCBIfam" id="TIGR00360">
    <property type="entry name" value="ComEC_N-term"/>
    <property type="match status" value="1"/>
</dbReference>
<evidence type="ECO:0000256" key="2">
    <source>
        <dbReference type="ARBA" id="ARBA00022475"/>
    </source>
</evidence>
<gene>
    <name evidence="8" type="ORF">I8U20_01435</name>
</gene>
<dbReference type="PANTHER" id="PTHR30619">
    <property type="entry name" value="DNA INTERNALIZATION/COMPETENCE PROTEIN COMEC/REC2"/>
    <property type="match status" value="1"/>
</dbReference>
<dbReference type="Proteomes" id="UP000633619">
    <property type="component" value="Unassembled WGS sequence"/>
</dbReference>
<evidence type="ECO:0000256" key="5">
    <source>
        <dbReference type="ARBA" id="ARBA00023136"/>
    </source>
</evidence>
<comment type="subcellular location">
    <subcellularLocation>
        <location evidence="1">Cell membrane</location>
        <topology evidence="1">Multi-pass membrane protein</topology>
    </subcellularLocation>
</comment>
<evidence type="ECO:0000256" key="4">
    <source>
        <dbReference type="ARBA" id="ARBA00022989"/>
    </source>
</evidence>
<feature type="transmembrane region" description="Helical" evidence="6">
    <location>
        <begin position="298"/>
        <end position="320"/>
    </location>
</feature>
<name>A0A8I1ADC4_THEIN</name>
<dbReference type="InterPro" id="IPR025405">
    <property type="entry name" value="DUF4131"/>
</dbReference>
<keyword evidence="2" id="KW-1003">Cell membrane</keyword>
<reference evidence="8 9" key="1">
    <citation type="submission" date="2020-12" db="EMBL/GenBank/DDBJ databases">
        <title>WGS of Thermoactinomyces spp.</title>
        <authorList>
            <person name="Cheng K."/>
        </authorList>
    </citation>
    <scope>NUCLEOTIDE SEQUENCE [LARGE SCALE GENOMIC DNA]</scope>
    <source>
        <strain evidence="9">CICC 10671\DSM 43846</strain>
    </source>
</reference>
<feature type="transmembrane region" description="Helical" evidence="6">
    <location>
        <begin position="373"/>
        <end position="390"/>
    </location>
</feature>
<keyword evidence="3 6" id="KW-0812">Transmembrane</keyword>
<feature type="transmembrane region" description="Helical" evidence="6">
    <location>
        <begin position="70"/>
        <end position="91"/>
    </location>
</feature>
<keyword evidence="4 6" id="KW-1133">Transmembrane helix</keyword>
<dbReference type="AlphaFoldDB" id="A0A8I1ADC4"/>
<dbReference type="RefSeq" id="WP_181821641.1">
    <property type="nucleotide sequence ID" value="NZ_JACEIR010000001.1"/>
</dbReference>
<dbReference type="SUPFAM" id="SSF56281">
    <property type="entry name" value="Metallo-hydrolase/oxidoreductase"/>
    <property type="match status" value="1"/>
</dbReference>
<dbReference type="GO" id="GO:0005886">
    <property type="term" value="C:plasma membrane"/>
    <property type="evidence" value="ECO:0007669"/>
    <property type="project" value="UniProtKB-SubCell"/>
</dbReference>
<dbReference type="Pfam" id="PF13567">
    <property type="entry name" value="DUF4131"/>
    <property type="match status" value="1"/>
</dbReference>
<evidence type="ECO:0000256" key="1">
    <source>
        <dbReference type="ARBA" id="ARBA00004651"/>
    </source>
</evidence>
<dbReference type="InterPro" id="IPR001279">
    <property type="entry name" value="Metallo-B-lactamas"/>
</dbReference>
<accession>A0A8I1ADC4</accession>
<dbReference type="InterPro" id="IPR036866">
    <property type="entry name" value="RibonucZ/Hydroxyglut_hydro"/>
</dbReference>
<dbReference type="Pfam" id="PF03772">
    <property type="entry name" value="Competence"/>
    <property type="match status" value="1"/>
</dbReference>
<dbReference type="InterPro" id="IPR004797">
    <property type="entry name" value="Competence_ComEC/Rec2"/>
</dbReference>
<organism evidence="8 9">
    <name type="scientific">Thermoactinomyces intermedius</name>
    <dbReference type="NCBI Taxonomy" id="2024"/>
    <lineage>
        <taxon>Bacteria</taxon>
        <taxon>Bacillati</taxon>
        <taxon>Bacillota</taxon>
        <taxon>Bacilli</taxon>
        <taxon>Bacillales</taxon>
        <taxon>Thermoactinomycetaceae</taxon>
        <taxon>Thermoactinomyces</taxon>
    </lineage>
</organism>
<keyword evidence="5 6" id="KW-0472">Membrane</keyword>
<feature type="domain" description="Metallo-beta-lactamase" evidence="7">
    <location>
        <begin position="580"/>
        <end position="796"/>
    </location>
</feature>
<proteinExistence type="predicted"/>
<evidence type="ECO:0000313" key="8">
    <source>
        <dbReference type="EMBL" id="MBH8593988.1"/>
    </source>
</evidence>
<evidence type="ECO:0000259" key="7">
    <source>
        <dbReference type="SMART" id="SM00849"/>
    </source>
</evidence>
<protein>
    <submittedName>
        <fullName evidence="8">DNA internalization-related competence protein ComEC/Rec2</fullName>
    </submittedName>
</protein>